<protein>
    <submittedName>
        <fullName evidence="7">Metal ABC transporter substrate-binding protein</fullName>
    </submittedName>
</protein>
<dbReference type="PANTHER" id="PTHR30429:SF3">
    <property type="entry name" value="LIPOPROTEIN"/>
    <property type="match status" value="1"/>
</dbReference>
<evidence type="ECO:0000256" key="2">
    <source>
        <dbReference type="ARBA" id="ARBA00008973"/>
    </source>
</evidence>
<keyword evidence="3" id="KW-0732">Signal</keyword>
<name>A0A2Z2KH15_9BACL</name>
<dbReference type="Gene3D" id="3.40.190.10">
    <property type="entry name" value="Periplasmic binding protein-like II"/>
    <property type="match status" value="2"/>
</dbReference>
<evidence type="ECO:0000256" key="3">
    <source>
        <dbReference type="ARBA" id="ARBA00022729"/>
    </source>
</evidence>
<proteinExistence type="inferred from homology"/>
<dbReference type="Pfam" id="PF03180">
    <property type="entry name" value="Lipoprotein_9"/>
    <property type="match status" value="1"/>
</dbReference>
<dbReference type="EMBL" id="CP021780">
    <property type="protein sequence ID" value="ASA21459.1"/>
    <property type="molecule type" value="Genomic_DNA"/>
</dbReference>
<dbReference type="Proteomes" id="UP000249890">
    <property type="component" value="Chromosome"/>
</dbReference>
<evidence type="ECO:0000256" key="5">
    <source>
        <dbReference type="ARBA" id="ARBA00023139"/>
    </source>
</evidence>
<dbReference type="InterPro" id="IPR004872">
    <property type="entry name" value="Lipoprotein_NlpA"/>
</dbReference>
<sequence>MRKISAILLTMTILLVIAGCGSKNNSAAGELVIGSMGSDAQIWKHIAESQAAKDAGLKLEVKEISDGVPLNNATKEGEVDVNAFQSWAYLVSYNKDSKANLVAFDTTYLEPMGIYSDKIKNLADVPEGAEVAIANNPANTARGLKLLEAAGLITLKADFDNGTGSVNDIDSNPKQLSFTLIDDTTGPRVIKDVDLVLIGNTIALEGGLNVLEDSLYYEEISEATKNNINILVTTADKQDNEDIQKLSALYHSEDTQNYIKENFGGTKVEVKKPISYLEEN</sequence>
<keyword evidence="5" id="KW-0564">Palmitate</keyword>
<comment type="similarity">
    <text evidence="2">Belongs to the NlpA lipoprotein family.</text>
</comment>
<keyword evidence="6" id="KW-0449">Lipoprotein</keyword>
<evidence type="ECO:0000256" key="4">
    <source>
        <dbReference type="ARBA" id="ARBA00023136"/>
    </source>
</evidence>
<evidence type="ECO:0000313" key="7">
    <source>
        <dbReference type="EMBL" id="ASA21459.1"/>
    </source>
</evidence>
<dbReference type="PANTHER" id="PTHR30429">
    <property type="entry name" value="D-METHIONINE-BINDING LIPOPROTEIN METQ"/>
    <property type="match status" value="1"/>
</dbReference>
<gene>
    <name evidence="7" type="ORF">B9T62_12130</name>
</gene>
<dbReference type="PROSITE" id="PS51257">
    <property type="entry name" value="PROKAR_LIPOPROTEIN"/>
    <property type="match status" value="1"/>
</dbReference>
<evidence type="ECO:0000313" key="8">
    <source>
        <dbReference type="Proteomes" id="UP000249890"/>
    </source>
</evidence>
<dbReference type="RefSeq" id="WP_087915467.1">
    <property type="nucleotide sequence ID" value="NZ_CP021780.1"/>
</dbReference>
<dbReference type="SUPFAM" id="SSF53850">
    <property type="entry name" value="Periplasmic binding protein-like II"/>
    <property type="match status" value="1"/>
</dbReference>
<keyword evidence="8" id="KW-1185">Reference proteome</keyword>
<evidence type="ECO:0000256" key="1">
    <source>
        <dbReference type="ARBA" id="ARBA00004635"/>
    </source>
</evidence>
<dbReference type="KEGG" id="pdh:B9T62_12130"/>
<dbReference type="OrthoDB" id="9812878at2"/>
<keyword evidence="4" id="KW-0472">Membrane</keyword>
<dbReference type="AlphaFoldDB" id="A0A2Z2KH15"/>
<organism evidence="7 8">
    <name type="scientific">Paenibacillus donghaensis</name>
    <dbReference type="NCBI Taxonomy" id="414771"/>
    <lineage>
        <taxon>Bacteria</taxon>
        <taxon>Bacillati</taxon>
        <taxon>Bacillota</taxon>
        <taxon>Bacilli</taxon>
        <taxon>Bacillales</taxon>
        <taxon>Paenibacillaceae</taxon>
        <taxon>Paenibacillus</taxon>
    </lineage>
</organism>
<accession>A0A2Z2KH15</accession>
<comment type="subcellular location">
    <subcellularLocation>
        <location evidence="1">Membrane</location>
        <topology evidence="1">Lipid-anchor</topology>
    </subcellularLocation>
</comment>
<reference evidence="7 8" key="1">
    <citation type="submission" date="2017-06" db="EMBL/GenBank/DDBJ databases">
        <title>Complete genome sequence of Paenibacillus donghaensis KCTC 13049T isolated from East Sea sediment, South Korea.</title>
        <authorList>
            <person name="Jung B.K."/>
            <person name="Hong S.-J."/>
            <person name="Shin J.-H."/>
        </authorList>
    </citation>
    <scope>NUCLEOTIDE SEQUENCE [LARGE SCALE GENOMIC DNA]</scope>
    <source>
        <strain evidence="7 8">KCTC 13049</strain>
    </source>
</reference>
<dbReference type="GO" id="GO:0016020">
    <property type="term" value="C:membrane"/>
    <property type="evidence" value="ECO:0007669"/>
    <property type="project" value="UniProtKB-SubCell"/>
</dbReference>
<evidence type="ECO:0000256" key="6">
    <source>
        <dbReference type="ARBA" id="ARBA00023288"/>
    </source>
</evidence>